<dbReference type="STRING" id="412690.SAMN04489834_1305"/>
<dbReference type="Proteomes" id="UP000181956">
    <property type="component" value="Chromosome I"/>
</dbReference>
<dbReference type="GO" id="GO:0003700">
    <property type="term" value="F:DNA-binding transcription factor activity"/>
    <property type="evidence" value="ECO:0007669"/>
    <property type="project" value="TreeGrafter"/>
</dbReference>
<evidence type="ECO:0000256" key="5">
    <source>
        <dbReference type="SAM" id="MobiDB-lite"/>
    </source>
</evidence>
<feature type="region of interest" description="Disordered" evidence="5">
    <location>
        <begin position="1"/>
        <end position="23"/>
    </location>
</feature>
<keyword evidence="1" id="KW-0805">Transcription regulation</keyword>
<evidence type="ECO:0000256" key="3">
    <source>
        <dbReference type="ARBA" id="ARBA00023163"/>
    </source>
</evidence>
<dbReference type="PRINTS" id="PR00455">
    <property type="entry name" value="HTHTETR"/>
</dbReference>
<dbReference type="Gene3D" id="1.10.10.60">
    <property type="entry name" value="Homeodomain-like"/>
    <property type="match status" value="1"/>
</dbReference>
<dbReference type="PANTHER" id="PTHR30055">
    <property type="entry name" value="HTH-TYPE TRANSCRIPTIONAL REGULATOR RUTR"/>
    <property type="match status" value="1"/>
</dbReference>
<dbReference type="SUPFAM" id="SSF48498">
    <property type="entry name" value="Tetracyclin repressor-like, C-terminal domain"/>
    <property type="match status" value="1"/>
</dbReference>
<dbReference type="AlphaFoldDB" id="A0A1H1RHC2"/>
<dbReference type="Gene3D" id="1.10.357.10">
    <property type="entry name" value="Tetracycline Repressor, domain 2"/>
    <property type="match status" value="1"/>
</dbReference>
<dbReference type="InterPro" id="IPR001647">
    <property type="entry name" value="HTH_TetR"/>
</dbReference>
<gene>
    <name evidence="7" type="ORF">SAMN04489834_1305</name>
</gene>
<feature type="domain" description="HTH tetR-type" evidence="6">
    <location>
        <begin position="27"/>
        <end position="87"/>
    </location>
</feature>
<dbReference type="InterPro" id="IPR050109">
    <property type="entry name" value="HTH-type_TetR-like_transc_reg"/>
</dbReference>
<dbReference type="InterPro" id="IPR009057">
    <property type="entry name" value="Homeodomain-like_sf"/>
</dbReference>
<name>A0A1H1RHC2_9MICO</name>
<sequence length="231" mass="24807">MCSVVNQPANATGRAPRGGNGRAGREPYDLDAVLDIAVRAFNEFGYEATSMGVLAERLGTSKSAIYYHVTGKEDLLRRALERALGGLEGILAEPGAVDGSPAERLRFVLRGAVRVLADDLPYVTLLLRLRGNTELEREALARRRAFDRAVAELVDEARVEGTLRADIDARTAVRLLFGMINSIVEWYRPGGALTPDQLADDVITVAFEGLRVHSAGDAAAASSLATRVSTS</sequence>
<feature type="DNA-binding region" description="H-T-H motif" evidence="4">
    <location>
        <begin position="50"/>
        <end position="69"/>
    </location>
</feature>
<accession>A0A1H1RHC2</accession>
<dbReference type="PROSITE" id="PS50977">
    <property type="entry name" value="HTH_TETR_2"/>
    <property type="match status" value="1"/>
</dbReference>
<evidence type="ECO:0000313" key="8">
    <source>
        <dbReference type="Proteomes" id="UP000181956"/>
    </source>
</evidence>
<keyword evidence="2 4" id="KW-0238">DNA-binding</keyword>
<keyword evidence="8" id="KW-1185">Reference proteome</keyword>
<reference evidence="8" key="1">
    <citation type="submission" date="2016-10" db="EMBL/GenBank/DDBJ databases">
        <authorList>
            <person name="Varghese N."/>
            <person name="Submissions S."/>
        </authorList>
    </citation>
    <scope>NUCLEOTIDE SEQUENCE [LARGE SCALE GENOMIC DNA]</scope>
    <source>
        <strain evidence="8">DSM 21772</strain>
    </source>
</reference>
<protein>
    <submittedName>
        <fullName evidence="7">DNA-binding transcriptional regulator, AcrR family</fullName>
    </submittedName>
</protein>
<dbReference type="Pfam" id="PF00440">
    <property type="entry name" value="TetR_N"/>
    <property type="match status" value="1"/>
</dbReference>
<organism evidence="7 8">
    <name type="scientific">Microterricola viridarii</name>
    <dbReference type="NCBI Taxonomy" id="412690"/>
    <lineage>
        <taxon>Bacteria</taxon>
        <taxon>Bacillati</taxon>
        <taxon>Actinomycetota</taxon>
        <taxon>Actinomycetes</taxon>
        <taxon>Micrococcales</taxon>
        <taxon>Microbacteriaceae</taxon>
        <taxon>Microterricola</taxon>
    </lineage>
</organism>
<evidence type="ECO:0000259" key="6">
    <source>
        <dbReference type="PROSITE" id="PS50977"/>
    </source>
</evidence>
<dbReference type="PANTHER" id="PTHR30055:SF234">
    <property type="entry name" value="HTH-TYPE TRANSCRIPTIONAL REGULATOR BETI"/>
    <property type="match status" value="1"/>
</dbReference>
<evidence type="ECO:0000256" key="4">
    <source>
        <dbReference type="PROSITE-ProRule" id="PRU00335"/>
    </source>
</evidence>
<dbReference type="EMBL" id="LT629742">
    <property type="protein sequence ID" value="SDS34299.1"/>
    <property type="molecule type" value="Genomic_DNA"/>
</dbReference>
<evidence type="ECO:0000313" key="7">
    <source>
        <dbReference type="EMBL" id="SDS34299.1"/>
    </source>
</evidence>
<dbReference type="SUPFAM" id="SSF46689">
    <property type="entry name" value="Homeodomain-like"/>
    <property type="match status" value="1"/>
</dbReference>
<dbReference type="InterPro" id="IPR036271">
    <property type="entry name" value="Tet_transcr_reg_TetR-rel_C_sf"/>
</dbReference>
<dbReference type="Pfam" id="PF17932">
    <property type="entry name" value="TetR_C_24"/>
    <property type="match status" value="1"/>
</dbReference>
<proteinExistence type="predicted"/>
<evidence type="ECO:0000256" key="2">
    <source>
        <dbReference type="ARBA" id="ARBA00023125"/>
    </source>
</evidence>
<evidence type="ECO:0000256" key="1">
    <source>
        <dbReference type="ARBA" id="ARBA00023015"/>
    </source>
</evidence>
<keyword evidence="3" id="KW-0804">Transcription</keyword>
<dbReference type="GO" id="GO:0000976">
    <property type="term" value="F:transcription cis-regulatory region binding"/>
    <property type="evidence" value="ECO:0007669"/>
    <property type="project" value="TreeGrafter"/>
</dbReference>
<dbReference type="InterPro" id="IPR041490">
    <property type="entry name" value="KstR2_TetR_C"/>
</dbReference>